<dbReference type="Pfam" id="PF04677">
    <property type="entry name" value="CwfJ_C_1"/>
    <property type="match status" value="1"/>
</dbReference>
<feature type="domain" description="Cwf19-like protein C-terminal" evidence="3">
    <location>
        <begin position="620"/>
        <end position="714"/>
    </location>
</feature>
<dbReference type="Pfam" id="PF04676">
    <property type="entry name" value="CwfJ_C_2"/>
    <property type="match status" value="1"/>
</dbReference>
<comment type="similarity">
    <text evidence="1">Belongs to the CWF19 family.</text>
</comment>
<evidence type="ECO:0000256" key="1">
    <source>
        <dbReference type="ARBA" id="ARBA00006795"/>
    </source>
</evidence>
<dbReference type="GO" id="GO:0000398">
    <property type="term" value="P:mRNA splicing, via spliceosome"/>
    <property type="evidence" value="ECO:0007669"/>
    <property type="project" value="TreeGrafter"/>
</dbReference>
<keyword evidence="6" id="KW-1185">Reference proteome</keyword>
<dbReference type="InterPro" id="IPR036265">
    <property type="entry name" value="HIT-like_sf"/>
</dbReference>
<feature type="region of interest" description="Disordered" evidence="2">
    <location>
        <begin position="169"/>
        <end position="188"/>
    </location>
</feature>
<dbReference type="AlphaFoldDB" id="A0AAD5EA35"/>
<feature type="region of interest" description="Disordered" evidence="2">
    <location>
        <begin position="1"/>
        <end position="50"/>
    </location>
</feature>
<feature type="compositionally biased region" description="Polar residues" evidence="2">
    <location>
        <begin position="239"/>
        <end position="254"/>
    </location>
</feature>
<feature type="compositionally biased region" description="Low complexity" evidence="2">
    <location>
        <begin position="284"/>
        <end position="297"/>
    </location>
</feature>
<evidence type="ECO:0000259" key="4">
    <source>
        <dbReference type="Pfam" id="PF04677"/>
    </source>
</evidence>
<gene>
    <name evidence="5" type="ORF">K450DRAFT_243002</name>
</gene>
<accession>A0AAD5EA35</accession>
<reference evidence="5" key="1">
    <citation type="submission" date="2021-06" db="EMBL/GenBank/DDBJ databases">
        <authorList>
            <consortium name="DOE Joint Genome Institute"/>
            <person name="Mondo S.J."/>
            <person name="Amses K.R."/>
            <person name="Simmons D.R."/>
            <person name="Longcore J.E."/>
            <person name="Seto K."/>
            <person name="Alves G.H."/>
            <person name="Bonds A.E."/>
            <person name="Quandt C.A."/>
            <person name="Davis W.J."/>
            <person name="Chang Y."/>
            <person name="Letcher P.M."/>
            <person name="Powell M.J."/>
            <person name="Kuo A."/>
            <person name="Labutti K."/>
            <person name="Pangilinan J."/>
            <person name="Andreopoulos W."/>
            <person name="Tritt A."/>
            <person name="Riley R."/>
            <person name="Hundley H."/>
            <person name="Johnson J."/>
            <person name="Lipzen A."/>
            <person name="Barry K."/>
            <person name="Berbee M.L."/>
            <person name="Buchler N.E."/>
            <person name="Grigoriev I.V."/>
            <person name="Spatafora J.W."/>
            <person name="Stajich J.E."/>
            <person name="James T.Y."/>
        </authorList>
    </citation>
    <scope>NUCLEOTIDE SEQUENCE</scope>
    <source>
        <strain evidence="5">AG</strain>
    </source>
</reference>
<dbReference type="RefSeq" id="XP_051444150.1">
    <property type="nucleotide sequence ID" value="XM_051589349.1"/>
</dbReference>
<dbReference type="InterPro" id="IPR040194">
    <property type="entry name" value="Cwf19-like"/>
</dbReference>
<proteinExistence type="inferred from homology"/>
<name>A0AAD5EA35_UMBRA</name>
<organism evidence="5 6">
    <name type="scientific">Umbelopsis ramanniana AG</name>
    <dbReference type="NCBI Taxonomy" id="1314678"/>
    <lineage>
        <taxon>Eukaryota</taxon>
        <taxon>Fungi</taxon>
        <taxon>Fungi incertae sedis</taxon>
        <taxon>Mucoromycota</taxon>
        <taxon>Mucoromycotina</taxon>
        <taxon>Umbelopsidomycetes</taxon>
        <taxon>Umbelopsidales</taxon>
        <taxon>Umbelopsidaceae</taxon>
        <taxon>Umbelopsis</taxon>
    </lineage>
</organism>
<dbReference type="Proteomes" id="UP001206595">
    <property type="component" value="Unassembled WGS sequence"/>
</dbReference>
<sequence length="724" mass="82581">MGSDRKDSKRSKKSRSEHKSHKKHKKHHRSKEGDASNSEPEIDYNDPSLWTTEKTIEGIAPVTHNPPSVATAIAPTAVETAPVAVEPSIANPESARDSWMTDASLDFSSFGSIKQKQPKEDKPNPDQLKVSSREINTHFKAGLHIDQYPEQSKPTYKFGDAGSKWRMTKLRRTMEQAEDEGRPLDEVALEKYGSMEKFEEAMSEKRALEGRKSRRGDDDGRSRDRGGRHESHPRMMFSDASSSRESFKKPQSQTSRRDNADVDEFGRSRRKRSRSPPSHEEQQAKLAKAVTSAAAPTPSRPVIISQHSNPTLFSDKPPLTIDELNKLNAKVVKARLMGAANVEELEKEYEKEKKRADNYGTSKDPSVAVVPTIDSQGRLHEFALSNSSTIPSDGPQRKRKEKFEGTHDSQTGERLKYGSNDDKATLDDLLRQEKAGTRSATDMDMDLANRIVGDVTFEDDLDYMDEHAEKMATKKEKTEESKIRHAINDHKRSQQALDTCRWCYQDGKPPQCAMISLGTKSYLALPNVTDLVPGHCFIVPLQHAVSSLECDDDVWDEIRNFQKCLMRMFHEQGKGVVFMELVKNIKFQRHTVIECIPVPYGTVEDAPMYFQEAIKNSEGEWSQHKKLIDTSQRGFRRSMVKNLPYFHVWFSPNEGYGHVIEEEKDFPAWFGKEVVAGMMDLPPHLWRKPRYQHQSDNRERQKAFLQQWQKYDWTAALEGGEFEQ</sequence>
<evidence type="ECO:0000256" key="2">
    <source>
        <dbReference type="SAM" id="MobiDB-lite"/>
    </source>
</evidence>
<feature type="compositionally biased region" description="Basic and acidic residues" evidence="2">
    <location>
        <begin position="198"/>
        <end position="233"/>
    </location>
</feature>
<feature type="compositionally biased region" description="Basic and acidic residues" evidence="2">
    <location>
        <begin position="255"/>
        <end position="267"/>
    </location>
</feature>
<feature type="compositionally biased region" description="Basic residues" evidence="2">
    <location>
        <begin position="8"/>
        <end position="30"/>
    </location>
</feature>
<dbReference type="GeneID" id="75914694"/>
<dbReference type="GO" id="GO:0071014">
    <property type="term" value="C:post-mRNA release spliceosomal complex"/>
    <property type="evidence" value="ECO:0007669"/>
    <property type="project" value="TreeGrafter"/>
</dbReference>
<dbReference type="SUPFAM" id="SSF54197">
    <property type="entry name" value="HIT-like"/>
    <property type="match status" value="1"/>
</dbReference>
<feature type="region of interest" description="Disordered" evidence="2">
    <location>
        <begin position="109"/>
        <end position="164"/>
    </location>
</feature>
<reference evidence="5" key="2">
    <citation type="journal article" date="2022" name="Proc. Natl. Acad. Sci. U.S.A.">
        <title>Diploid-dominant life cycles characterize the early evolution of Fungi.</title>
        <authorList>
            <person name="Amses K.R."/>
            <person name="Simmons D.R."/>
            <person name="Longcore J.E."/>
            <person name="Mondo S.J."/>
            <person name="Seto K."/>
            <person name="Jeronimo G.H."/>
            <person name="Bonds A.E."/>
            <person name="Quandt C.A."/>
            <person name="Davis W.J."/>
            <person name="Chang Y."/>
            <person name="Federici B.A."/>
            <person name="Kuo A."/>
            <person name="LaButti K."/>
            <person name="Pangilinan J."/>
            <person name="Andreopoulos W."/>
            <person name="Tritt A."/>
            <person name="Riley R."/>
            <person name="Hundley H."/>
            <person name="Johnson J."/>
            <person name="Lipzen A."/>
            <person name="Barry K."/>
            <person name="Lang B.F."/>
            <person name="Cuomo C.A."/>
            <person name="Buchler N.E."/>
            <person name="Grigoriev I.V."/>
            <person name="Spatafora J.W."/>
            <person name="Stajich J.E."/>
            <person name="James T.Y."/>
        </authorList>
    </citation>
    <scope>NUCLEOTIDE SEQUENCE</scope>
    <source>
        <strain evidence="5">AG</strain>
    </source>
</reference>
<evidence type="ECO:0000313" key="6">
    <source>
        <dbReference type="Proteomes" id="UP001206595"/>
    </source>
</evidence>
<dbReference type="EMBL" id="MU620922">
    <property type="protein sequence ID" value="KAI8579146.1"/>
    <property type="molecule type" value="Genomic_DNA"/>
</dbReference>
<feature type="compositionally biased region" description="Basic and acidic residues" evidence="2">
    <location>
        <begin position="401"/>
        <end position="421"/>
    </location>
</feature>
<comment type="caution">
    <text evidence="5">The sequence shown here is derived from an EMBL/GenBank/DDBJ whole genome shotgun (WGS) entry which is preliminary data.</text>
</comment>
<dbReference type="InterPro" id="IPR006768">
    <property type="entry name" value="Cwf19-like_C_dom-1"/>
</dbReference>
<feature type="compositionally biased region" description="Basic and acidic residues" evidence="2">
    <location>
        <begin position="172"/>
        <end position="188"/>
    </location>
</feature>
<feature type="region of interest" description="Disordered" evidence="2">
    <location>
        <begin position="384"/>
        <end position="421"/>
    </location>
</feature>
<dbReference type="Gene3D" id="3.30.428.10">
    <property type="entry name" value="HIT-like"/>
    <property type="match status" value="1"/>
</dbReference>
<protein>
    <submittedName>
        <fullName evidence="5">Uncharacterized protein</fullName>
    </submittedName>
</protein>
<dbReference type="InterPro" id="IPR006767">
    <property type="entry name" value="Cwf19-like_C_dom-2"/>
</dbReference>
<dbReference type="PANTHER" id="PTHR12072">
    <property type="entry name" value="CWF19, CELL CYCLE CONTROL PROTEIN"/>
    <property type="match status" value="1"/>
</dbReference>
<evidence type="ECO:0000259" key="3">
    <source>
        <dbReference type="Pfam" id="PF04676"/>
    </source>
</evidence>
<feature type="region of interest" description="Disordered" evidence="2">
    <location>
        <begin position="198"/>
        <end position="318"/>
    </location>
</feature>
<evidence type="ECO:0000313" key="5">
    <source>
        <dbReference type="EMBL" id="KAI8579146.1"/>
    </source>
</evidence>
<feature type="domain" description="Cwf19-like C-terminal" evidence="4">
    <location>
        <begin position="488"/>
        <end position="611"/>
    </location>
</feature>
<dbReference type="PANTHER" id="PTHR12072:SF5">
    <property type="entry name" value="CWF19-LIKE PROTEIN 2"/>
    <property type="match status" value="1"/>
</dbReference>